<dbReference type="PANTHER" id="PTHR30055:SF160">
    <property type="entry name" value="TRANSCRIPTIONAL REGULATORY PROTEIN (PROBABLY ASNC-FAMILY)-RELATED"/>
    <property type="match status" value="1"/>
</dbReference>
<dbReference type="InterPro" id="IPR045823">
    <property type="entry name" value="TetR_C_32"/>
</dbReference>
<dbReference type="InterPro" id="IPR001647">
    <property type="entry name" value="HTH_TetR"/>
</dbReference>
<feature type="DNA-binding region" description="H-T-H motif" evidence="2">
    <location>
        <begin position="40"/>
        <end position="59"/>
    </location>
</feature>
<dbReference type="InterPro" id="IPR036271">
    <property type="entry name" value="Tet_transcr_reg_TetR-rel_C_sf"/>
</dbReference>
<dbReference type="Gene3D" id="1.10.357.10">
    <property type="entry name" value="Tetracycline Repressor, domain 2"/>
    <property type="match status" value="1"/>
</dbReference>
<dbReference type="PANTHER" id="PTHR30055">
    <property type="entry name" value="HTH-TYPE TRANSCRIPTIONAL REGULATOR RUTR"/>
    <property type="match status" value="1"/>
</dbReference>
<evidence type="ECO:0000313" key="4">
    <source>
        <dbReference type="EMBL" id="MDD9206581.1"/>
    </source>
</evidence>
<comment type="caution">
    <text evidence="4">The sequence shown here is derived from an EMBL/GenBank/DDBJ whole genome shotgun (WGS) entry which is preliminary data.</text>
</comment>
<keyword evidence="1 2" id="KW-0238">DNA-binding</keyword>
<evidence type="ECO:0000256" key="2">
    <source>
        <dbReference type="PROSITE-ProRule" id="PRU00335"/>
    </source>
</evidence>
<evidence type="ECO:0000259" key="3">
    <source>
        <dbReference type="PROSITE" id="PS50977"/>
    </source>
</evidence>
<keyword evidence="5" id="KW-1185">Reference proteome</keyword>
<evidence type="ECO:0000256" key="1">
    <source>
        <dbReference type="ARBA" id="ARBA00023125"/>
    </source>
</evidence>
<dbReference type="InterPro" id="IPR050109">
    <property type="entry name" value="HTH-type_TetR-like_transc_reg"/>
</dbReference>
<evidence type="ECO:0000313" key="5">
    <source>
        <dbReference type="Proteomes" id="UP001165561"/>
    </source>
</evidence>
<dbReference type="EMBL" id="JARACI010000925">
    <property type="protein sequence ID" value="MDD9206581.1"/>
    <property type="molecule type" value="Genomic_DNA"/>
</dbReference>
<reference evidence="4" key="1">
    <citation type="submission" date="2023-02" db="EMBL/GenBank/DDBJ databases">
        <title>Georgenia sp.10Sc9-8, isolated from a soil sample collected from the Taklamakan desert.</title>
        <authorList>
            <person name="Liu S."/>
        </authorList>
    </citation>
    <scope>NUCLEOTIDE SEQUENCE</scope>
    <source>
        <strain evidence="4">10Sc9-8</strain>
    </source>
</reference>
<dbReference type="SUPFAM" id="SSF46689">
    <property type="entry name" value="Homeodomain-like"/>
    <property type="match status" value="1"/>
</dbReference>
<dbReference type="PROSITE" id="PS50977">
    <property type="entry name" value="HTH_TETR_2"/>
    <property type="match status" value="1"/>
</dbReference>
<dbReference type="Pfam" id="PF19344">
    <property type="entry name" value="TetR_C_32"/>
    <property type="match status" value="1"/>
</dbReference>
<proteinExistence type="predicted"/>
<feature type="domain" description="HTH tetR-type" evidence="3">
    <location>
        <begin position="18"/>
        <end position="77"/>
    </location>
</feature>
<accession>A0ABT5TWZ8</accession>
<sequence>MPASRSDGRATRWDEHRASRRAELVRAARRVVHHRGPDLSMDDLAAEIGTSKSILYRYFADKTGLQSAVGEAVLENLREALEAAGRSAAHPRARLAAMVGVYLEMVEASSHVYTFVTRPEAVAAAGALQGFVAEVEDMVGELLLPVLRHGASGDTLTAGGAQERALAQLWGAGLVGLVRAIAERWSGHRDGERTGNRAVDGAVARLDRHQLTEQITDWLWEGASATAHHAPDPRPATTRPEPS</sequence>
<dbReference type="InterPro" id="IPR009057">
    <property type="entry name" value="Homeodomain-like_sf"/>
</dbReference>
<dbReference type="Proteomes" id="UP001165561">
    <property type="component" value="Unassembled WGS sequence"/>
</dbReference>
<protein>
    <submittedName>
        <fullName evidence="4">TetR/AcrR family transcriptional regulator</fullName>
    </submittedName>
</protein>
<organism evidence="4 5">
    <name type="scientific">Georgenia halotolerans</name>
    <dbReference type="NCBI Taxonomy" id="3028317"/>
    <lineage>
        <taxon>Bacteria</taxon>
        <taxon>Bacillati</taxon>
        <taxon>Actinomycetota</taxon>
        <taxon>Actinomycetes</taxon>
        <taxon>Micrococcales</taxon>
        <taxon>Bogoriellaceae</taxon>
        <taxon>Georgenia</taxon>
    </lineage>
</organism>
<name>A0ABT5TWZ8_9MICO</name>
<gene>
    <name evidence="4" type="ORF">PU560_08900</name>
</gene>
<dbReference type="SUPFAM" id="SSF48498">
    <property type="entry name" value="Tetracyclin repressor-like, C-terminal domain"/>
    <property type="match status" value="1"/>
</dbReference>
<dbReference type="Pfam" id="PF00440">
    <property type="entry name" value="TetR_N"/>
    <property type="match status" value="1"/>
</dbReference>